<sequence>MRPNDQLARLGELARQGLLTPEEFAAAKAKILGV</sequence>
<evidence type="ECO:0000313" key="3">
    <source>
        <dbReference type="Proteomes" id="UP000324106"/>
    </source>
</evidence>
<dbReference type="Proteomes" id="UP000324106">
    <property type="component" value="Chromosome"/>
</dbReference>
<dbReference type="InterPro" id="IPR018649">
    <property type="entry name" value="SHOCT"/>
</dbReference>
<dbReference type="EMBL" id="CP029194">
    <property type="protein sequence ID" value="QES18087.1"/>
    <property type="molecule type" value="Genomic_DNA"/>
</dbReference>
<dbReference type="Pfam" id="PF09851">
    <property type="entry name" value="SHOCT"/>
    <property type="match status" value="1"/>
</dbReference>
<name>A0A5P2AJY5_STRVZ</name>
<feature type="domain" description="SHOCT" evidence="1">
    <location>
        <begin position="5"/>
        <end position="32"/>
    </location>
</feature>
<accession>A0A5P2AJY5</accession>
<reference evidence="2 3" key="1">
    <citation type="submission" date="2018-05" db="EMBL/GenBank/DDBJ databases">
        <title>Streptomyces venezuelae.</title>
        <authorList>
            <person name="Kim W."/>
            <person name="Lee N."/>
            <person name="Cho B.-K."/>
        </authorList>
    </citation>
    <scope>NUCLEOTIDE SEQUENCE [LARGE SCALE GENOMIC DNA]</scope>
    <source>
        <strain evidence="2 3">ATCC 15068</strain>
    </source>
</reference>
<protein>
    <recommendedName>
        <fullName evidence="1">SHOCT domain-containing protein</fullName>
    </recommendedName>
</protein>
<dbReference type="RefSeq" id="WP_150263915.1">
    <property type="nucleotide sequence ID" value="NZ_CP029194.1"/>
</dbReference>
<evidence type="ECO:0000259" key="1">
    <source>
        <dbReference type="Pfam" id="PF09851"/>
    </source>
</evidence>
<gene>
    <name evidence="2" type="ORF">DEJ46_02350</name>
</gene>
<organism evidence="2 3">
    <name type="scientific">Streptomyces venezuelae</name>
    <dbReference type="NCBI Taxonomy" id="54571"/>
    <lineage>
        <taxon>Bacteria</taxon>
        <taxon>Bacillati</taxon>
        <taxon>Actinomycetota</taxon>
        <taxon>Actinomycetes</taxon>
        <taxon>Kitasatosporales</taxon>
        <taxon>Streptomycetaceae</taxon>
        <taxon>Streptomyces</taxon>
    </lineage>
</organism>
<dbReference type="AlphaFoldDB" id="A0A5P2AJY5"/>
<proteinExistence type="predicted"/>
<dbReference type="OrthoDB" id="5996503at2"/>
<evidence type="ECO:0000313" key="2">
    <source>
        <dbReference type="EMBL" id="QES18087.1"/>
    </source>
</evidence>